<keyword evidence="2" id="KW-0472">Membrane</keyword>
<feature type="compositionally biased region" description="Low complexity" evidence="1">
    <location>
        <begin position="97"/>
        <end position="107"/>
    </location>
</feature>
<evidence type="ECO:0000256" key="1">
    <source>
        <dbReference type="SAM" id="MobiDB-lite"/>
    </source>
</evidence>
<gene>
    <name evidence="3" type="ORF">SK069_08240</name>
</gene>
<reference evidence="3 4" key="1">
    <citation type="submission" date="2023-11" db="EMBL/GenBank/DDBJ databases">
        <authorList>
            <person name="Xu M."/>
            <person name="Jiang T."/>
        </authorList>
    </citation>
    <scope>NUCLEOTIDE SEQUENCE [LARGE SCALE GENOMIC DNA]</scope>
    <source>
        <strain evidence="3 4">SD</strain>
    </source>
</reference>
<sequence length="211" mass="21101">MFTKTRTHHADDEQVVERPRRRRPSSAHVTAGIALFVALGGTSYAAYSLPKNSVGASQIKASAVKSSELAANAVTGAKVKDGSLTAKDFGAGQLPSGAQGPQGPKGDPGAKGDPGEKGEKGDKGDPGTSGYQIVVGPAQDLADGATAQPIVTCPAGKSAVGGGMTTSSSTGLTVNRTGLSTSSGTGWTVRVTNNSGAARSFQAQVVCMNVD</sequence>
<evidence type="ECO:0008006" key="5">
    <source>
        <dbReference type="Google" id="ProtNLM"/>
    </source>
</evidence>
<name>A0ABU4VKW8_9ACTN</name>
<proteinExistence type="predicted"/>
<keyword evidence="2" id="KW-0812">Transmembrane</keyword>
<feature type="compositionally biased region" description="Basic and acidic residues" evidence="1">
    <location>
        <begin position="108"/>
        <end position="125"/>
    </location>
</feature>
<protein>
    <recommendedName>
        <fullName evidence="5">Collagen-like protein</fullName>
    </recommendedName>
</protein>
<keyword evidence="4" id="KW-1185">Reference proteome</keyword>
<dbReference type="EMBL" id="JAXAVX010000003">
    <property type="protein sequence ID" value="MDX8151576.1"/>
    <property type="molecule type" value="Genomic_DNA"/>
</dbReference>
<dbReference type="Pfam" id="PF01391">
    <property type="entry name" value="Collagen"/>
    <property type="match status" value="1"/>
</dbReference>
<keyword evidence="2" id="KW-1133">Transmembrane helix</keyword>
<feature type="transmembrane region" description="Helical" evidence="2">
    <location>
        <begin position="27"/>
        <end position="47"/>
    </location>
</feature>
<feature type="region of interest" description="Disordered" evidence="1">
    <location>
        <begin position="86"/>
        <end position="132"/>
    </location>
</feature>
<dbReference type="InterPro" id="IPR008160">
    <property type="entry name" value="Collagen"/>
</dbReference>
<feature type="compositionally biased region" description="Low complexity" evidence="1">
    <location>
        <begin position="165"/>
        <end position="181"/>
    </location>
</feature>
<comment type="caution">
    <text evidence="3">The sequence shown here is derived from an EMBL/GenBank/DDBJ whole genome shotgun (WGS) entry which is preliminary data.</text>
</comment>
<evidence type="ECO:0000313" key="3">
    <source>
        <dbReference type="EMBL" id="MDX8151576.1"/>
    </source>
</evidence>
<evidence type="ECO:0000313" key="4">
    <source>
        <dbReference type="Proteomes" id="UP001277761"/>
    </source>
</evidence>
<organism evidence="3 4">
    <name type="scientific">Patulibacter brassicae</name>
    <dbReference type="NCBI Taxonomy" id="1705717"/>
    <lineage>
        <taxon>Bacteria</taxon>
        <taxon>Bacillati</taxon>
        <taxon>Actinomycetota</taxon>
        <taxon>Thermoleophilia</taxon>
        <taxon>Solirubrobacterales</taxon>
        <taxon>Patulibacteraceae</taxon>
        <taxon>Patulibacter</taxon>
    </lineage>
</organism>
<feature type="compositionally biased region" description="Basic and acidic residues" evidence="1">
    <location>
        <begin position="8"/>
        <end position="18"/>
    </location>
</feature>
<feature type="region of interest" description="Disordered" evidence="1">
    <location>
        <begin position="1"/>
        <end position="27"/>
    </location>
</feature>
<dbReference type="Proteomes" id="UP001277761">
    <property type="component" value="Unassembled WGS sequence"/>
</dbReference>
<feature type="region of interest" description="Disordered" evidence="1">
    <location>
        <begin position="157"/>
        <end position="181"/>
    </location>
</feature>
<accession>A0ABU4VKW8</accession>
<evidence type="ECO:0000256" key="2">
    <source>
        <dbReference type="SAM" id="Phobius"/>
    </source>
</evidence>
<dbReference type="RefSeq" id="WP_319953730.1">
    <property type="nucleotide sequence ID" value="NZ_JAXAVX010000003.1"/>
</dbReference>